<evidence type="ECO:0000313" key="4">
    <source>
        <dbReference type="EMBL" id="KJB83904.1"/>
    </source>
</evidence>
<comment type="pathway">
    <text evidence="1">Protein modification; protein ubiquitination.</text>
</comment>
<name>A0A0D2VKS1_GOSRA</name>
<dbReference type="UniPathway" id="UPA00143"/>
<dbReference type="GO" id="GO:0010105">
    <property type="term" value="P:negative regulation of ethylene-activated signaling pathway"/>
    <property type="evidence" value="ECO:0007669"/>
    <property type="project" value="InterPro"/>
</dbReference>
<dbReference type="SUPFAM" id="SSF48452">
    <property type="entry name" value="TPR-like"/>
    <property type="match status" value="3"/>
</dbReference>
<dbReference type="Gene3D" id="1.25.40.10">
    <property type="entry name" value="Tetratricopeptide repeat domain"/>
    <property type="match status" value="3"/>
</dbReference>
<evidence type="ECO:0000256" key="1">
    <source>
        <dbReference type="ARBA" id="ARBA00004906"/>
    </source>
</evidence>
<dbReference type="InterPro" id="IPR011333">
    <property type="entry name" value="SKP1/BTB/POZ_sf"/>
</dbReference>
<dbReference type="Gramene" id="KJB83904">
    <property type="protein sequence ID" value="KJB83904"/>
    <property type="gene ID" value="B456_013G270200"/>
</dbReference>
<sequence length="885" mass="100217">MLGLKRLIERFKGTQVHALNPPDSNGVNTTGSSSTPGNCRVKFKGSKQKSSKACSGSGAETLIPFGFPRTDHLEPSIEPHLKPIQLIETLADLFRRSEACLESEKSLIYIEQYSILSSLGDPKLLRRCLRAARQHALDVHSKVVLSAWLRYERREDELEGVSPMDCSSRFILECPKATLVSGYDPNSIYDNCKCYQECAKSTDSHISKVKTLEEDSDVSFCVGNEEIDCIRFKIAALSRPLKAMLYEGMRAVDLYSRTRRVDLFPPEVVLELLSFANRLCCEEMKSDCDIHLASLVSCIEDALILIEYGLEERANFLVASCLQVLLRQLPSSLYNPKVMKMFCSFEAKEGLASAGHASFILYYFLSQVSMEVNTVSNVTVMLLERLRECAAQKWQKALALHQLGCVLLERQEYASAQCCFEAAAEASHVYSLAGNARCRFKQGQRYSAYKLMSSVISEYKAVGWMYQERSLYNVGKDKIDDLNTATELDPTLVFPYKYRAVLKAEEKQTTAAILEIDRIIGFKLEPDCLELRAWFLIAIEDYGSALRDVRALFTLDPNYRMFDEHIRSQADCWMQLYDRWSCLDDIGSLAVIHQMLVNDPGKSLLRFRQFLLLLRLNCQKAAMRCLRLARNLSSSEHKKLVYEGWILYDTGHREEAIARADESISIQRSFEAFFLKAYILADTSLGPESSYVIQLLEEALRCPSDGLRKGQALNNLGSIYVGCGKLDEATNCYMNALEVKHTRAHQGLARIHFLRNQRKAAYDEMSKLIEKACSNASVYEKRSEYCDGLMAKNDLNMATRLDPLRTYPYRYRAAVLVDEQKDNEAIKEVSKAIAFKPDLQMLHLRAAFFESIGDLKSAVCDCEAALCLEPNHIDTLDLYNKARGT</sequence>
<dbReference type="SUPFAM" id="SSF54695">
    <property type="entry name" value="POZ domain"/>
    <property type="match status" value="1"/>
</dbReference>
<dbReference type="STRING" id="29730.A0A0D2VKS1"/>
<gene>
    <name evidence="4" type="ORF">B456_013G270200</name>
</gene>
<dbReference type="EMBL" id="CM001752">
    <property type="protein sequence ID" value="KJB83904.1"/>
    <property type="molecule type" value="Genomic_DNA"/>
</dbReference>
<organism evidence="4 5">
    <name type="scientific">Gossypium raimondii</name>
    <name type="common">Peruvian cotton</name>
    <name type="synonym">Gossypium klotzschianum subsp. raimondii</name>
    <dbReference type="NCBI Taxonomy" id="29730"/>
    <lineage>
        <taxon>Eukaryota</taxon>
        <taxon>Viridiplantae</taxon>
        <taxon>Streptophyta</taxon>
        <taxon>Embryophyta</taxon>
        <taxon>Tracheophyta</taxon>
        <taxon>Spermatophyta</taxon>
        <taxon>Magnoliopsida</taxon>
        <taxon>eudicotyledons</taxon>
        <taxon>Gunneridae</taxon>
        <taxon>Pentapetalae</taxon>
        <taxon>rosids</taxon>
        <taxon>malvids</taxon>
        <taxon>Malvales</taxon>
        <taxon>Malvaceae</taxon>
        <taxon>Malvoideae</taxon>
        <taxon>Gossypium</taxon>
    </lineage>
</organism>
<feature type="region of interest" description="Disordered" evidence="3">
    <location>
        <begin position="17"/>
        <end position="38"/>
    </location>
</feature>
<dbReference type="Pfam" id="PF13181">
    <property type="entry name" value="TPR_8"/>
    <property type="match status" value="1"/>
</dbReference>
<dbReference type="InterPro" id="IPR019734">
    <property type="entry name" value="TPR_rpt"/>
</dbReference>
<dbReference type="PANTHER" id="PTHR44203">
    <property type="entry name" value="ETO1-RELATED"/>
    <property type="match status" value="1"/>
</dbReference>
<protein>
    <recommendedName>
        <fullName evidence="6">BTB domain-containing protein</fullName>
    </recommendedName>
</protein>
<reference evidence="4 5" key="1">
    <citation type="journal article" date="2012" name="Nature">
        <title>Repeated polyploidization of Gossypium genomes and the evolution of spinnable cotton fibres.</title>
        <authorList>
            <person name="Paterson A.H."/>
            <person name="Wendel J.F."/>
            <person name="Gundlach H."/>
            <person name="Guo H."/>
            <person name="Jenkins J."/>
            <person name="Jin D."/>
            <person name="Llewellyn D."/>
            <person name="Showmaker K.C."/>
            <person name="Shu S."/>
            <person name="Udall J."/>
            <person name="Yoo M.J."/>
            <person name="Byers R."/>
            <person name="Chen W."/>
            <person name="Doron-Faigenboim A."/>
            <person name="Duke M.V."/>
            <person name="Gong L."/>
            <person name="Grimwood J."/>
            <person name="Grover C."/>
            <person name="Grupp K."/>
            <person name="Hu G."/>
            <person name="Lee T.H."/>
            <person name="Li J."/>
            <person name="Lin L."/>
            <person name="Liu T."/>
            <person name="Marler B.S."/>
            <person name="Page J.T."/>
            <person name="Roberts A.W."/>
            <person name="Romanel E."/>
            <person name="Sanders W.S."/>
            <person name="Szadkowski E."/>
            <person name="Tan X."/>
            <person name="Tang H."/>
            <person name="Xu C."/>
            <person name="Wang J."/>
            <person name="Wang Z."/>
            <person name="Zhang D."/>
            <person name="Zhang L."/>
            <person name="Ashrafi H."/>
            <person name="Bedon F."/>
            <person name="Bowers J.E."/>
            <person name="Brubaker C.L."/>
            <person name="Chee P.W."/>
            <person name="Das S."/>
            <person name="Gingle A.R."/>
            <person name="Haigler C.H."/>
            <person name="Harker D."/>
            <person name="Hoffmann L.V."/>
            <person name="Hovav R."/>
            <person name="Jones D.C."/>
            <person name="Lemke C."/>
            <person name="Mansoor S."/>
            <person name="ur Rahman M."/>
            <person name="Rainville L.N."/>
            <person name="Rambani A."/>
            <person name="Reddy U.K."/>
            <person name="Rong J.K."/>
            <person name="Saranga Y."/>
            <person name="Scheffler B.E."/>
            <person name="Scheffler J.A."/>
            <person name="Stelly D.M."/>
            <person name="Triplett B.A."/>
            <person name="Van Deynze A."/>
            <person name="Vaslin M.F."/>
            <person name="Waghmare V.N."/>
            <person name="Walford S.A."/>
            <person name="Wright R.J."/>
            <person name="Zaki E.A."/>
            <person name="Zhang T."/>
            <person name="Dennis E.S."/>
            <person name="Mayer K.F."/>
            <person name="Peterson D.G."/>
            <person name="Rokhsar D.S."/>
            <person name="Wang X."/>
            <person name="Schmutz J."/>
        </authorList>
    </citation>
    <scope>NUCLEOTIDE SEQUENCE [LARGE SCALE GENOMIC DNA]</scope>
</reference>
<proteinExistence type="predicted"/>
<dbReference type="GO" id="GO:0016567">
    <property type="term" value="P:protein ubiquitination"/>
    <property type="evidence" value="ECO:0007669"/>
    <property type="project" value="UniProtKB-UniPathway"/>
</dbReference>
<evidence type="ECO:0000256" key="3">
    <source>
        <dbReference type="SAM" id="MobiDB-lite"/>
    </source>
</evidence>
<feature type="compositionally biased region" description="Low complexity" evidence="3">
    <location>
        <begin position="24"/>
        <end position="38"/>
    </location>
</feature>
<dbReference type="InterPro" id="IPR011990">
    <property type="entry name" value="TPR-like_helical_dom_sf"/>
</dbReference>
<feature type="repeat" description="TPR" evidence="2">
    <location>
        <begin position="710"/>
        <end position="743"/>
    </location>
</feature>
<dbReference type="eggNOG" id="ENOG502QRY8">
    <property type="taxonomic scope" value="Eukaryota"/>
</dbReference>
<keyword evidence="5" id="KW-1185">Reference proteome</keyword>
<dbReference type="InterPro" id="IPR044631">
    <property type="entry name" value="ETO1-like"/>
</dbReference>
<evidence type="ECO:0000256" key="2">
    <source>
        <dbReference type="PROSITE-ProRule" id="PRU00339"/>
    </source>
</evidence>
<accession>A0A0D2VKS1</accession>
<keyword evidence="2" id="KW-0802">TPR repeat</keyword>
<dbReference type="SMART" id="SM00028">
    <property type="entry name" value="TPR"/>
    <property type="match status" value="5"/>
</dbReference>
<dbReference type="PROSITE" id="PS50005">
    <property type="entry name" value="TPR"/>
    <property type="match status" value="1"/>
</dbReference>
<dbReference type="PANTHER" id="PTHR44203:SF3">
    <property type="entry name" value="ETO1-LIKE PROTEIN 2"/>
    <property type="match status" value="1"/>
</dbReference>
<evidence type="ECO:0000313" key="5">
    <source>
        <dbReference type="Proteomes" id="UP000032304"/>
    </source>
</evidence>
<dbReference type="OMA" id="EATNCYM"/>
<evidence type="ECO:0008006" key="6">
    <source>
        <dbReference type="Google" id="ProtNLM"/>
    </source>
</evidence>
<dbReference type="AlphaFoldDB" id="A0A0D2VKS1"/>
<dbReference type="Proteomes" id="UP000032304">
    <property type="component" value="Chromosome 13"/>
</dbReference>